<dbReference type="RefSeq" id="XP_005713211.1">
    <property type="nucleotide sequence ID" value="XM_005713154.1"/>
</dbReference>
<evidence type="ECO:0000313" key="3">
    <source>
        <dbReference type="Proteomes" id="UP000012073"/>
    </source>
</evidence>
<evidence type="ECO:0000256" key="1">
    <source>
        <dbReference type="SAM" id="MobiDB-lite"/>
    </source>
</evidence>
<sequence length="482" mass="53252">MDNLLPAPLVTTERYFDRPTSSLTPTFQTSTSTRDSIPHQPPRSRLLHLHFSGRDLPEPDARSRASYAVIYHALEVPARLSTVSDVSITRTAPDASTSRGPSASMKRRSSTPALVRAVSAPVSRLKPKSSAHRAPAAAAAFAAPTTPEHIVADDGTSVMRSAWTKLATTDVARKFGRDVEFSKAFPFHYIPGTGQVIRVAFFDCTSKKVEKQRLIGTAQLRVSAVYAAQGRPVTFPLKFLPVNEKDVKRSNKIPHGSLLVTGERMDVERGIFYIDAECNPIVRAKALSSASVRRIFYTIHAVLDKKPDSDFWTLIFRSETVDKINRKQDGGSLEYNYFTSRRVVAKPGFIIEDVDAKERQRQLQFARGESVKSQGSLLNKGKKLLGIKIKKQFFSLPSANLNLAGDDIKLKLSLFEDKGSVGGFDLIADTEFRIADLRSRGLGESVPIRVHSNTVGKAVLKYVECGPNPTYFCLSLEMQGLR</sequence>
<gene>
    <name evidence="2" type="ORF">CHC_T00002182001</name>
</gene>
<reference evidence="3" key="1">
    <citation type="journal article" date="2013" name="Proc. Natl. Acad. Sci. U.S.A.">
        <title>Genome structure and metabolic features in the red seaweed Chondrus crispus shed light on evolution of the Archaeplastida.</title>
        <authorList>
            <person name="Collen J."/>
            <person name="Porcel B."/>
            <person name="Carre W."/>
            <person name="Ball S.G."/>
            <person name="Chaparro C."/>
            <person name="Tonon T."/>
            <person name="Barbeyron T."/>
            <person name="Michel G."/>
            <person name="Noel B."/>
            <person name="Valentin K."/>
            <person name="Elias M."/>
            <person name="Artiguenave F."/>
            <person name="Arun A."/>
            <person name="Aury J.M."/>
            <person name="Barbosa-Neto J.F."/>
            <person name="Bothwell J.H."/>
            <person name="Bouget F.Y."/>
            <person name="Brillet L."/>
            <person name="Cabello-Hurtado F."/>
            <person name="Capella-Gutierrez S."/>
            <person name="Charrier B."/>
            <person name="Cladiere L."/>
            <person name="Cock J.M."/>
            <person name="Coelho S.M."/>
            <person name="Colleoni C."/>
            <person name="Czjzek M."/>
            <person name="Da Silva C."/>
            <person name="Delage L."/>
            <person name="Denoeud F."/>
            <person name="Deschamps P."/>
            <person name="Dittami S.M."/>
            <person name="Gabaldon T."/>
            <person name="Gachon C.M."/>
            <person name="Groisillier A."/>
            <person name="Herve C."/>
            <person name="Jabbari K."/>
            <person name="Katinka M."/>
            <person name="Kloareg B."/>
            <person name="Kowalczyk N."/>
            <person name="Labadie K."/>
            <person name="Leblanc C."/>
            <person name="Lopez P.J."/>
            <person name="McLachlan D.H."/>
            <person name="Meslet-Cladiere L."/>
            <person name="Moustafa A."/>
            <person name="Nehr Z."/>
            <person name="Nyvall Collen P."/>
            <person name="Panaud O."/>
            <person name="Partensky F."/>
            <person name="Poulain J."/>
            <person name="Rensing S.A."/>
            <person name="Rousvoal S."/>
            <person name="Samson G."/>
            <person name="Symeonidi A."/>
            <person name="Weissenbach J."/>
            <person name="Zambounis A."/>
            <person name="Wincker P."/>
            <person name="Boyen C."/>
        </authorList>
    </citation>
    <scope>NUCLEOTIDE SEQUENCE [LARGE SCALE GENOMIC DNA]</scope>
    <source>
        <strain evidence="3">cv. Stackhouse</strain>
    </source>
</reference>
<accession>R7Q6D9</accession>
<organism evidence="2 3">
    <name type="scientific">Chondrus crispus</name>
    <name type="common">Carrageen Irish moss</name>
    <name type="synonym">Polymorpha crispa</name>
    <dbReference type="NCBI Taxonomy" id="2769"/>
    <lineage>
        <taxon>Eukaryota</taxon>
        <taxon>Rhodophyta</taxon>
        <taxon>Florideophyceae</taxon>
        <taxon>Rhodymeniophycidae</taxon>
        <taxon>Gigartinales</taxon>
        <taxon>Gigartinaceae</taxon>
        <taxon>Chondrus</taxon>
    </lineage>
</organism>
<dbReference type="Gramene" id="CDF33408">
    <property type="protein sequence ID" value="CDF33408"/>
    <property type="gene ID" value="CHC_T00002182001"/>
</dbReference>
<name>R7Q6D9_CHOCR</name>
<proteinExistence type="predicted"/>
<keyword evidence="3" id="KW-1185">Reference proteome</keyword>
<feature type="region of interest" description="Disordered" evidence="1">
    <location>
        <begin position="85"/>
        <end position="113"/>
    </location>
</feature>
<dbReference type="AlphaFoldDB" id="R7Q6D9"/>
<dbReference type="KEGG" id="ccp:CHC_T00002182001"/>
<feature type="region of interest" description="Disordered" evidence="1">
    <location>
        <begin position="20"/>
        <end position="43"/>
    </location>
</feature>
<dbReference type="Proteomes" id="UP000012073">
    <property type="component" value="Unassembled WGS sequence"/>
</dbReference>
<feature type="compositionally biased region" description="Polar residues" evidence="1">
    <location>
        <begin position="20"/>
        <end position="35"/>
    </location>
</feature>
<evidence type="ECO:0000313" key="2">
    <source>
        <dbReference type="EMBL" id="CDF33408.1"/>
    </source>
</evidence>
<dbReference type="OrthoDB" id="10455189at2759"/>
<dbReference type="EMBL" id="HG001644">
    <property type="protein sequence ID" value="CDF33408.1"/>
    <property type="molecule type" value="Genomic_DNA"/>
</dbReference>
<feature type="compositionally biased region" description="Polar residues" evidence="1">
    <location>
        <begin position="85"/>
        <end position="101"/>
    </location>
</feature>
<dbReference type="GeneID" id="17320928"/>
<protein>
    <submittedName>
        <fullName evidence="2">Uncharacterized protein</fullName>
    </submittedName>
</protein>